<evidence type="ECO:0000313" key="2">
    <source>
        <dbReference type="Proteomes" id="UP000286997"/>
    </source>
</evidence>
<dbReference type="AlphaFoldDB" id="A0A437NRD4"/>
<organism evidence="1 2">
    <name type="scientific">Methylobacterium oryzihabitans</name>
    <dbReference type="NCBI Taxonomy" id="2499852"/>
    <lineage>
        <taxon>Bacteria</taxon>
        <taxon>Pseudomonadati</taxon>
        <taxon>Pseudomonadota</taxon>
        <taxon>Alphaproteobacteria</taxon>
        <taxon>Hyphomicrobiales</taxon>
        <taxon>Methylobacteriaceae</taxon>
        <taxon>Methylobacterium</taxon>
    </lineage>
</organism>
<accession>A0A437NRD4</accession>
<keyword evidence="2" id="KW-1185">Reference proteome</keyword>
<dbReference type="RefSeq" id="WP_127734131.1">
    <property type="nucleotide sequence ID" value="NZ_SACP01000056.1"/>
</dbReference>
<protein>
    <submittedName>
        <fullName evidence="1">Uncharacterized protein</fullName>
    </submittedName>
</protein>
<dbReference type="OrthoDB" id="8447789at2"/>
<sequence>MFEPSEIFIDIDEADDHTVILRITLPIGTIDLMGEVLIVGDEFHLNQAHIGGLTAGALRLEGLLDIARKLLEELEDLGVSRIYIQGATRTTGRNPGRPPKRLRYPR</sequence>
<evidence type="ECO:0000313" key="1">
    <source>
        <dbReference type="EMBL" id="RVU12497.1"/>
    </source>
</evidence>
<dbReference type="EMBL" id="SACP01000056">
    <property type="protein sequence ID" value="RVU12497.1"/>
    <property type="molecule type" value="Genomic_DNA"/>
</dbReference>
<dbReference type="Proteomes" id="UP000286997">
    <property type="component" value="Unassembled WGS sequence"/>
</dbReference>
<reference evidence="1 2" key="1">
    <citation type="submission" date="2019-01" db="EMBL/GenBank/DDBJ databases">
        <authorList>
            <person name="Chen W.-M."/>
        </authorList>
    </citation>
    <scope>NUCLEOTIDE SEQUENCE [LARGE SCALE GENOMIC DNA]</scope>
    <source>
        <strain evidence="1 2">TER-1</strain>
    </source>
</reference>
<gene>
    <name evidence="1" type="ORF">EOE48_27820</name>
</gene>
<proteinExistence type="predicted"/>
<name>A0A437NRD4_9HYPH</name>
<comment type="caution">
    <text evidence="1">The sequence shown here is derived from an EMBL/GenBank/DDBJ whole genome shotgun (WGS) entry which is preliminary data.</text>
</comment>